<dbReference type="EMBL" id="FPAB01000007">
    <property type="protein sequence ID" value="SFT10633.1"/>
    <property type="molecule type" value="Genomic_DNA"/>
</dbReference>
<keyword evidence="3" id="KW-1185">Reference proteome</keyword>
<reference evidence="3" key="1">
    <citation type="submission" date="2016-10" db="EMBL/GenBank/DDBJ databases">
        <authorList>
            <person name="Varghese N."/>
            <person name="Submissions S."/>
        </authorList>
    </citation>
    <scope>NUCLEOTIDE SEQUENCE [LARGE SCALE GENOMIC DNA]</scope>
    <source>
        <strain evidence="3">CGMCC 4.7047</strain>
    </source>
</reference>
<dbReference type="Gene3D" id="1.10.1220.10">
    <property type="entry name" value="Met repressor-like"/>
    <property type="match status" value="1"/>
</dbReference>
<dbReference type="Proteomes" id="UP000198873">
    <property type="component" value="Unassembled WGS sequence"/>
</dbReference>
<proteinExistence type="predicted"/>
<name>A0A1I6VA54_9ACTN</name>
<dbReference type="AlphaFoldDB" id="A0A1I6VA54"/>
<dbReference type="InterPro" id="IPR013321">
    <property type="entry name" value="Arc_rbn_hlx_hlx"/>
</dbReference>
<accession>A0A1I6VA54</accession>
<gene>
    <name evidence="2" type="ORF">SAMN05444716_107256</name>
</gene>
<dbReference type="STRING" id="1176198.SAMN05444716_107256"/>
<evidence type="ECO:0000313" key="3">
    <source>
        <dbReference type="Proteomes" id="UP000198873"/>
    </source>
</evidence>
<dbReference type="InterPro" id="IPR053853">
    <property type="entry name" value="FitA-like_RHH"/>
</dbReference>
<feature type="domain" description="Antitoxin FitA-like ribbon-helix-helix" evidence="1">
    <location>
        <begin position="7"/>
        <end position="44"/>
    </location>
</feature>
<organism evidence="2 3">
    <name type="scientific">Streptomyces harbinensis</name>
    <dbReference type="NCBI Taxonomy" id="1176198"/>
    <lineage>
        <taxon>Bacteria</taxon>
        <taxon>Bacillati</taxon>
        <taxon>Actinomycetota</taxon>
        <taxon>Actinomycetes</taxon>
        <taxon>Kitasatosporales</taxon>
        <taxon>Streptomycetaceae</taxon>
        <taxon>Streptomyces</taxon>
    </lineage>
</organism>
<dbReference type="InterPro" id="IPR010985">
    <property type="entry name" value="Ribbon_hlx_hlx"/>
</dbReference>
<evidence type="ECO:0000259" key="1">
    <source>
        <dbReference type="Pfam" id="PF22513"/>
    </source>
</evidence>
<dbReference type="Pfam" id="PF22513">
    <property type="entry name" value="FitA-like_RHH"/>
    <property type="match status" value="1"/>
</dbReference>
<evidence type="ECO:0000313" key="2">
    <source>
        <dbReference type="EMBL" id="SFT10633.1"/>
    </source>
</evidence>
<dbReference type="SUPFAM" id="SSF47598">
    <property type="entry name" value="Ribbon-helix-helix"/>
    <property type="match status" value="1"/>
</dbReference>
<protein>
    <recommendedName>
        <fullName evidence="1">Antitoxin FitA-like ribbon-helix-helix domain-containing protein</fullName>
    </recommendedName>
</protein>
<sequence>MHSACMASLHVREVSDDTLTTLKVRAARAGLSLQAYIRQLLDSEAATPTPEEAAAEARAIAARTSVTRDDILKVIAETREARQ</sequence>
<dbReference type="GO" id="GO:0006355">
    <property type="term" value="P:regulation of DNA-templated transcription"/>
    <property type="evidence" value="ECO:0007669"/>
    <property type="project" value="InterPro"/>
</dbReference>